<organism evidence="1 2">
    <name type="scientific">Megalops atlanticus</name>
    <name type="common">Tarpon</name>
    <name type="synonym">Clupea gigantea</name>
    <dbReference type="NCBI Taxonomy" id="7932"/>
    <lineage>
        <taxon>Eukaryota</taxon>
        <taxon>Metazoa</taxon>
        <taxon>Chordata</taxon>
        <taxon>Craniata</taxon>
        <taxon>Vertebrata</taxon>
        <taxon>Euteleostomi</taxon>
        <taxon>Actinopterygii</taxon>
        <taxon>Neopterygii</taxon>
        <taxon>Teleostei</taxon>
        <taxon>Elopiformes</taxon>
        <taxon>Megalopidae</taxon>
        <taxon>Megalops</taxon>
    </lineage>
</organism>
<comment type="caution">
    <text evidence="1">The sequence shown here is derived from an EMBL/GenBank/DDBJ whole genome shotgun (WGS) entry which is preliminary data.</text>
</comment>
<reference evidence="1" key="1">
    <citation type="submission" date="2021-01" db="EMBL/GenBank/DDBJ databases">
        <authorList>
            <person name="Zahm M."/>
            <person name="Roques C."/>
            <person name="Cabau C."/>
            <person name="Klopp C."/>
            <person name="Donnadieu C."/>
            <person name="Jouanno E."/>
            <person name="Lampietro C."/>
            <person name="Louis A."/>
            <person name="Herpin A."/>
            <person name="Echchiki A."/>
            <person name="Berthelot C."/>
            <person name="Parey E."/>
            <person name="Roest-Crollius H."/>
            <person name="Braasch I."/>
            <person name="Postlethwait J."/>
            <person name="Bobe J."/>
            <person name="Montfort J."/>
            <person name="Bouchez O."/>
            <person name="Begum T."/>
            <person name="Mejri S."/>
            <person name="Adams A."/>
            <person name="Chen W.-J."/>
            <person name="Guiguen Y."/>
        </authorList>
    </citation>
    <scope>NUCLEOTIDE SEQUENCE</scope>
    <source>
        <strain evidence="1">YG-15Mar2019-1</strain>
        <tissue evidence="1">Brain</tissue>
    </source>
</reference>
<protein>
    <submittedName>
        <fullName evidence="1">Uncharacterized protein</fullName>
    </submittedName>
</protein>
<proteinExistence type="predicted"/>
<keyword evidence="2" id="KW-1185">Reference proteome</keyword>
<dbReference type="EMBL" id="JAFDVH010000015">
    <property type="protein sequence ID" value="KAG7463410.1"/>
    <property type="molecule type" value="Genomic_DNA"/>
</dbReference>
<dbReference type="AlphaFoldDB" id="A0A9D3T6S5"/>
<evidence type="ECO:0000313" key="2">
    <source>
        <dbReference type="Proteomes" id="UP001046870"/>
    </source>
</evidence>
<accession>A0A9D3T6S5</accession>
<evidence type="ECO:0000313" key="1">
    <source>
        <dbReference type="EMBL" id="KAG7463410.1"/>
    </source>
</evidence>
<sequence length="74" mass="8712">MSYPEDFQQQVRQVFSTYSEEDICQNLIDEVLSREVQLLKEAKTLNLTKDNMKVLVLRLKRDKAPKRWLTEGGP</sequence>
<name>A0A9D3T6S5_MEGAT</name>
<dbReference type="Proteomes" id="UP001046870">
    <property type="component" value="Chromosome 15"/>
</dbReference>
<gene>
    <name evidence="1" type="ORF">MATL_G00176260</name>
</gene>